<protein>
    <submittedName>
        <fullName evidence="8">EGF-like domain-containing protein</fullName>
    </submittedName>
</protein>
<evidence type="ECO:0000313" key="8">
    <source>
        <dbReference type="WBParaSite" id="Csp11.Scaffold629.g8276.t1"/>
    </source>
</evidence>
<reference evidence="8" key="1">
    <citation type="submission" date="2016-11" db="UniProtKB">
        <authorList>
            <consortium name="WormBaseParasite"/>
        </authorList>
    </citation>
    <scope>IDENTIFICATION</scope>
</reference>
<accession>A0A1I7UDN7</accession>
<name>A0A1I7UDN7_9PELO</name>
<evidence type="ECO:0000256" key="6">
    <source>
        <dbReference type="SAM" id="Phobius"/>
    </source>
</evidence>
<proteinExistence type="inferred from homology"/>
<feature type="transmembrane region" description="Helical" evidence="6">
    <location>
        <begin position="126"/>
        <end position="147"/>
    </location>
</feature>
<evidence type="ECO:0000256" key="5">
    <source>
        <dbReference type="ARBA" id="ARBA00023136"/>
    </source>
</evidence>
<evidence type="ECO:0000256" key="1">
    <source>
        <dbReference type="ARBA" id="ARBA00004141"/>
    </source>
</evidence>
<evidence type="ECO:0000256" key="4">
    <source>
        <dbReference type="ARBA" id="ARBA00022989"/>
    </source>
</evidence>
<evidence type="ECO:0000313" key="7">
    <source>
        <dbReference type="Proteomes" id="UP000095282"/>
    </source>
</evidence>
<dbReference type="WBParaSite" id="Csp11.Scaffold629.g8276.t1">
    <property type="protein sequence ID" value="Csp11.Scaffold629.g8276.t1"/>
    <property type="gene ID" value="Csp11.Scaffold629.g8276"/>
</dbReference>
<dbReference type="AlphaFoldDB" id="A0A1I7UDN7"/>
<sequence>MIFLISNSTTLFFPVFLINYQPDLDPCAIIMVSVEMAAYLLATVITIRGCFIIAKSRVFHPNMNYFICGFCIQWFESVIGRFLMLTYQKGWTQLPGNDPAKPYSMFYTSDRNEMVKIDSFWDCPRLFIGMGLVTHYLVINILCFTAITTERICATCLINDYESKKRPFISWTIFWTCQLSAGLVAIGVCSKAFCIFYWMIIAMILLIVNCLGLTFIWYWNVRVHRILDKSLIIPSKYTLQARFQAKENMKSFNLMKHFLALLVIVLLFQYLLVMCQSKFEFLQKYEIALNYLMEFCNSTFSSSQFLGSSLYGALGGYNDNDMCRYISCPFGQYCWNGNCLSSGTTSMLGSRAMGYGSPGMMGGGLGALTSAAALYGGGFGGGAGLGAASRGIAVGANVPTGVTPYGANVPMAAGPIPSTLGGMQPCSLVQQCFNGQICVNGYCSRSNVAFQGSQVMPTETTCMTGATCPVGQYCIGGVCVQNPMSTTFACHNGISCPMGMICQLGRCLPNGMPMSMMMMNQFYG</sequence>
<evidence type="ECO:0000256" key="2">
    <source>
        <dbReference type="ARBA" id="ARBA00006803"/>
    </source>
</evidence>
<dbReference type="GO" id="GO:0016020">
    <property type="term" value="C:membrane"/>
    <property type="evidence" value="ECO:0007669"/>
    <property type="project" value="UniProtKB-SubCell"/>
</dbReference>
<feature type="transmembrane region" description="Helical" evidence="6">
    <location>
        <begin position="63"/>
        <end position="84"/>
    </location>
</feature>
<feature type="transmembrane region" description="Helical" evidence="6">
    <location>
        <begin position="254"/>
        <end position="273"/>
    </location>
</feature>
<keyword evidence="3 6" id="KW-0812">Transmembrane</keyword>
<dbReference type="Proteomes" id="UP000095282">
    <property type="component" value="Unplaced"/>
</dbReference>
<keyword evidence="7" id="KW-1185">Reference proteome</keyword>
<keyword evidence="5 6" id="KW-0472">Membrane</keyword>
<dbReference type="PANTHER" id="PTHR47631">
    <property type="entry name" value="SERPENTINE RECEPTOR, CLASS E (EPSILON)-RELATED"/>
    <property type="match status" value="1"/>
</dbReference>
<dbReference type="eggNOG" id="ENOG502T2IQ">
    <property type="taxonomic scope" value="Eukaryota"/>
</dbReference>
<keyword evidence="4 6" id="KW-1133">Transmembrane helix</keyword>
<feature type="transmembrane region" description="Helical" evidence="6">
    <location>
        <begin position="168"/>
        <end position="189"/>
    </location>
</feature>
<comment type="subcellular location">
    <subcellularLocation>
        <location evidence="1">Membrane</location>
        <topology evidence="1">Multi-pass membrane protein</topology>
    </subcellularLocation>
</comment>
<dbReference type="GO" id="GO:0007606">
    <property type="term" value="P:sensory perception of chemical stimulus"/>
    <property type="evidence" value="ECO:0007669"/>
    <property type="project" value="InterPro"/>
</dbReference>
<comment type="similarity">
    <text evidence="2">Belongs to the nematode receptor-like protein sre family.</text>
</comment>
<dbReference type="InterPro" id="IPR004151">
    <property type="entry name" value="7TM_GPCR_serpentine_rcpt_Sre"/>
</dbReference>
<dbReference type="Pfam" id="PF03125">
    <property type="entry name" value="Sre"/>
    <property type="match status" value="1"/>
</dbReference>
<feature type="transmembrane region" description="Helical" evidence="6">
    <location>
        <begin position="28"/>
        <end position="51"/>
    </location>
</feature>
<organism evidence="7 8">
    <name type="scientific">Caenorhabditis tropicalis</name>
    <dbReference type="NCBI Taxonomy" id="1561998"/>
    <lineage>
        <taxon>Eukaryota</taxon>
        <taxon>Metazoa</taxon>
        <taxon>Ecdysozoa</taxon>
        <taxon>Nematoda</taxon>
        <taxon>Chromadorea</taxon>
        <taxon>Rhabditida</taxon>
        <taxon>Rhabditina</taxon>
        <taxon>Rhabditomorpha</taxon>
        <taxon>Rhabditoidea</taxon>
        <taxon>Rhabditidae</taxon>
        <taxon>Peloderinae</taxon>
        <taxon>Caenorhabditis</taxon>
    </lineage>
</organism>
<feature type="transmembrane region" description="Helical" evidence="6">
    <location>
        <begin position="195"/>
        <end position="219"/>
    </location>
</feature>
<evidence type="ECO:0000256" key="3">
    <source>
        <dbReference type="ARBA" id="ARBA00022692"/>
    </source>
</evidence>
<dbReference type="PANTHER" id="PTHR47631:SF4">
    <property type="entry name" value="SERPENTINE RECEPTOR, CLASS E (EPSILON)"/>
    <property type="match status" value="1"/>
</dbReference>